<name>A0A1F6N312_9BACT</name>
<reference evidence="2 3" key="1">
    <citation type="journal article" date="2016" name="Nat. Commun.">
        <title>Thousands of microbial genomes shed light on interconnected biogeochemical processes in an aquifer system.</title>
        <authorList>
            <person name="Anantharaman K."/>
            <person name="Brown C.T."/>
            <person name="Hug L.A."/>
            <person name="Sharon I."/>
            <person name="Castelle C.J."/>
            <person name="Probst A.J."/>
            <person name="Thomas B.C."/>
            <person name="Singh A."/>
            <person name="Wilkins M.J."/>
            <person name="Karaoz U."/>
            <person name="Brodie E.L."/>
            <person name="Williams K.H."/>
            <person name="Hubbard S.S."/>
            <person name="Banfield J.F."/>
        </authorList>
    </citation>
    <scope>NUCLEOTIDE SEQUENCE [LARGE SCALE GENOMIC DNA]</scope>
</reference>
<evidence type="ECO:0000256" key="1">
    <source>
        <dbReference type="SAM" id="MobiDB-lite"/>
    </source>
</evidence>
<evidence type="ECO:0000313" key="2">
    <source>
        <dbReference type="EMBL" id="OGH78090.1"/>
    </source>
</evidence>
<proteinExistence type="predicted"/>
<gene>
    <name evidence="2" type="ORF">A2983_03345</name>
</gene>
<organism evidence="2 3">
    <name type="scientific">Candidatus Magasanikbacteria bacterium RIFCSPLOWO2_01_FULL_40_15</name>
    <dbReference type="NCBI Taxonomy" id="1798686"/>
    <lineage>
        <taxon>Bacteria</taxon>
        <taxon>Candidatus Magasanikiibacteriota</taxon>
    </lineage>
</organism>
<evidence type="ECO:0000313" key="3">
    <source>
        <dbReference type="Proteomes" id="UP000177040"/>
    </source>
</evidence>
<dbReference type="AlphaFoldDB" id="A0A1F6N312"/>
<protein>
    <submittedName>
        <fullName evidence="2">Uncharacterized protein</fullName>
    </submittedName>
</protein>
<feature type="region of interest" description="Disordered" evidence="1">
    <location>
        <begin position="85"/>
        <end position="105"/>
    </location>
</feature>
<dbReference type="Proteomes" id="UP000177040">
    <property type="component" value="Unassembled WGS sequence"/>
</dbReference>
<comment type="caution">
    <text evidence="2">The sequence shown here is derived from an EMBL/GenBank/DDBJ whole genome shotgun (WGS) entry which is preliminary data.</text>
</comment>
<accession>A0A1F6N312</accession>
<feature type="compositionally biased region" description="Basic and acidic residues" evidence="1">
    <location>
        <begin position="96"/>
        <end position="105"/>
    </location>
</feature>
<dbReference type="EMBL" id="MFQH01000017">
    <property type="protein sequence ID" value="OGH78090.1"/>
    <property type="molecule type" value="Genomic_DNA"/>
</dbReference>
<sequence length="105" mass="12050">MTTLSWLVSDWHNESFRPKKSKGGRPPMVGTPIRVGTSWHVATHPTALTILEIAAKVWDNDDNRLQIQSGELKMIAHRIEEREISPREGLQQANDILERDEYLPH</sequence>